<evidence type="ECO:0000313" key="2">
    <source>
        <dbReference type="Proteomes" id="UP001548189"/>
    </source>
</evidence>
<dbReference type="PANTHER" id="PTHR43434">
    <property type="entry name" value="PHOSPHOGLYCOLATE PHOSPHATASE"/>
    <property type="match status" value="1"/>
</dbReference>
<accession>A0ABV2BXS7</accession>
<dbReference type="SFLD" id="SFLDS00003">
    <property type="entry name" value="Haloacid_Dehalogenase"/>
    <property type="match status" value="1"/>
</dbReference>
<organism evidence="1 2">
    <name type="scientific">Aliikangiella maris</name>
    <dbReference type="NCBI Taxonomy" id="3162458"/>
    <lineage>
        <taxon>Bacteria</taxon>
        <taxon>Pseudomonadati</taxon>
        <taxon>Pseudomonadota</taxon>
        <taxon>Gammaproteobacteria</taxon>
        <taxon>Oceanospirillales</taxon>
        <taxon>Pleioneaceae</taxon>
        <taxon>Aliikangiella</taxon>
    </lineage>
</organism>
<dbReference type="NCBIfam" id="TIGR01509">
    <property type="entry name" value="HAD-SF-IA-v3"/>
    <property type="match status" value="1"/>
</dbReference>
<dbReference type="Gene3D" id="3.40.50.1000">
    <property type="entry name" value="HAD superfamily/HAD-like"/>
    <property type="match status" value="1"/>
</dbReference>
<dbReference type="SFLD" id="SFLDG01129">
    <property type="entry name" value="C1.5:_HAD__Beta-PGM__Phosphata"/>
    <property type="match status" value="1"/>
</dbReference>
<dbReference type="EMBL" id="JBEVCJ010000026">
    <property type="protein sequence ID" value="MET1256722.1"/>
    <property type="molecule type" value="Genomic_DNA"/>
</dbReference>
<name>A0ABV2BXS7_9GAMM</name>
<evidence type="ECO:0000313" key="1">
    <source>
        <dbReference type="EMBL" id="MET1256722.1"/>
    </source>
</evidence>
<dbReference type="Proteomes" id="UP001548189">
    <property type="component" value="Unassembled WGS sequence"/>
</dbReference>
<dbReference type="PANTHER" id="PTHR43434:SF3">
    <property type="entry name" value="GMP_IMP NUCLEOTIDASE YRFG"/>
    <property type="match status" value="1"/>
</dbReference>
<gene>
    <name evidence="1" type="primary">yrfG</name>
    <name evidence="1" type="ORF">ABVT43_16390</name>
</gene>
<dbReference type="InterPro" id="IPR006439">
    <property type="entry name" value="HAD-SF_hydro_IA"/>
</dbReference>
<dbReference type="GO" id="GO:0008253">
    <property type="term" value="F:5'-nucleotidase activity"/>
    <property type="evidence" value="ECO:0007669"/>
    <property type="project" value="UniProtKB-EC"/>
</dbReference>
<reference evidence="1 2" key="1">
    <citation type="submission" date="2024-06" db="EMBL/GenBank/DDBJ databases">
        <authorList>
            <person name="Li F."/>
        </authorList>
    </citation>
    <scope>NUCLEOTIDE SEQUENCE [LARGE SCALE GENOMIC DNA]</scope>
    <source>
        <strain evidence="1 2">GXAS 311</strain>
    </source>
</reference>
<comment type="caution">
    <text evidence="1">The sequence shown here is derived from an EMBL/GenBank/DDBJ whole genome shotgun (WGS) entry which is preliminary data.</text>
</comment>
<dbReference type="SUPFAM" id="SSF56784">
    <property type="entry name" value="HAD-like"/>
    <property type="match status" value="1"/>
</dbReference>
<dbReference type="InterPro" id="IPR036412">
    <property type="entry name" value="HAD-like_sf"/>
</dbReference>
<keyword evidence="1" id="KW-0378">Hydrolase</keyword>
<dbReference type="InterPro" id="IPR050155">
    <property type="entry name" value="HAD-like_hydrolase_sf"/>
</dbReference>
<proteinExistence type="predicted"/>
<dbReference type="EC" id="3.1.3.5" evidence="1"/>
<dbReference type="NCBIfam" id="NF011564">
    <property type="entry name" value="PRK14988.1"/>
    <property type="match status" value="1"/>
</dbReference>
<sequence>MSLTINWSDIDTVLLDMDGTILDLAFDNFFWLDYLPQVYAEKNQISLEESKRFLADSYGAIEGKLQWYCLDFWSERLNLDIVALKYKVKDKVAFRPGAVAFLEYLCSLQKKIYLVTNAHPKSLEIKLLNAKFHQYFDDLCSSHELGYPKEEQLFWQLVQDKYQFNSARTLFVDDSVRILKSAQEFGIGKVLGIAQPDSRREIIETSPFDAIVDFEQLIKTEDYGKKTSNHSTEANR</sequence>
<dbReference type="Pfam" id="PF00702">
    <property type="entry name" value="Hydrolase"/>
    <property type="match status" value="1"/>
</dbReference>
<dbReference type="CDD" id="cd01427">
    <property type="entry name" value="HAD_like"/>
    <property type="match status" value="1"/>
</dbReference>
<dbReference type="InterPro" id="IPR023214">
    <property type="entry name" value="HAD_sf"/>
</dbReference>
<protein>
    <submittedName>
        <fullName evidence="1">GMP/IMP nucleotidase</fullName>
        <ecNumber evidence="1">3.1.3.5</ecNumber>
    </submittedName>
</protein>
<keyword evidence="2" id="KW-1185">Reference proteome</keyword>